<proteinExistence type="predicted"/>
<dbReference type="HOGENOM" id="CLU_2204583_0_0_5"/>
<sequence length="107" mass="11786">MANSRYYVTFRVANKTVNAKSYDDRRKSIVNAVYTKGLGYWEETTSFFIVVSDLSTSALAAKAASGLSAADDLLVVFDTEDQSASYFGALKHADVLKSFFPKLKKVP</sequence>
<comment type="caution">
    <text evidence="1">The sequence shown here is derived from an EMBL/GenBank/DDBJ whole genome shotgun (WGS) entry which is preliminary data.</text>
</comment>
<protein>
    <submittedName>
        <fullName evidence="1">Uncharacterized protein</fullName>
    </submittedName>
</protein>
<reference evidence="1 2" key="1">
    <citation type="submission" date="2014-02" db="EMBL/GenBank/DDBJ databases">
        <title>Aquamicrobium defluvii Genome sequencing.</title>
        <authorList>
            <person name="Wang X."/>
        </authorList>
    </citation>
    <scope>NUCLEOTIDE SEQUENCE [LARGE SCALE GENOMIC DNA]</scope>
    <source>
        <strain evidence="1 2">W13Z1</strain>
    </source>
</reference>
<name>A0A011T045_9HYPH</name>
<dbReference type="RefSeq" id="WP_035027815.1">
    <property type="nucleotide sequence ID" value="NZ_KK073892.1"/>
</dbReference>
<accession>A0A011T045</accession>
<dbReference type="Proteomes" id="UP000019849">
    <property type="component" value="Unassembled WGS sequence"/>
</dbReference>
<dbReference type="AlphaFoldDB" id="A0A011T045"/>
<dbReference type="EMBL" id="JENY01000020">
    <property type="protein sequence ID" value="EXL04944.1"/>
    <property type="molecule type" value="Genomic_DNA"/>
</dbReference>
<evidence type="ECO:0000313" key="2">
    <source>
        <dbReference type="Proteomes" id="UP000019849"/>
    </source>
</evidence>
<evidence type="ECO:0000313" key="1">
    <source>
        <dbReference type="EMBL" id="EXL04944.1"/>
    </source>
</evidence>
<dbReference type="STRING" id="69279.BG36_08985"/>
<gene>
    <name evidence="1" type="ORF">BG36_08985</name>
</gene>
<organism evidence="1 2">
    <name type="scientific">Aquamicrobium defluvii</name>
    <dbReference type="NCBI Taxonomy" id="69279"/>
    <lineage>
        <taxon>Bacteria</taxon>
        <taxon>Pseudomonadati</taxon>
        <taxon>Pseudomonadota</taxon>
        <taxon>Alphaproteobacteria</taxon>
        <taxon>Hyphomicrobiales</taxon>
        <taxon>Phyllobacteriaceae</taxon>
        <taxon>Aquamicrobium</taxon>
    </lineage>
</organism>